<protein>
    <submittedName>
        <fullName evidence="1">Uncharacterized protein</fullName>
    </submittedName>
</protein>
<name>A0ABN4SER7_9BURK</name>
<reference evidence="1 2" key="1">
    <citation type="submission" date="2016-09" db="EMBL/GenBank/DDBJ databases">
        <title>Complete genome sequence of Deltia acidovorans CM13 isolated from murine proximal colonic tissue.</title>
        <authorList>
            <person name="Saffarian A."/>
        </authorList>
    </citation>
    <scope>NUCLEOTIDE SEQUENCE [LARGE SCALE GENOMIC DNA]</scope>
    <source>
        <strain evidence="1 2">CM13</strain>
    </source>
</reference>
<evidence type="ECO:0000313" key="1">
    <source>
        <dbReference type="EMBL" id="AOV01868.1"/>
    </source>
</evidence>
<evidence type="ECO:0000313" key="2">
    <source>
        <dbReference type="Proteomes" id="UP000095607"/>
    </source>
</evidence>
<accession>A0ABN4SER7</accession>
<keyword evidence="2" id="KW-1185">Reference proteome</keyword>
<organism evidence="1 2">
    <name type="scientific">Delftia tsuruhatensis</name>
    <dbReference type="NCBI Taxonomy" id="180282"/>
    <lineage>
        <taxon>Bacteria</taxon>
        <taxon>Pseudomonadati</taxon>
        <taxon>Pseudomonadota</taxon>
        <taxon>Betaproteobacteria</taxon>
        <taxon>Burkholderiales</taxon>
        <taxon>Comamonadaceae</taxon>
        <taxon>Delftia</taxon>
    </lineage>
</organism>
<sequence>MPANTPQRLEEALQRIDAIEAALGALTMLAVQHMPATEQRRFAEALATFGAAAEKEGDVATATLLTGLHGAAVSGSGA</sequence>
<dbReference type="EMBL" id="CP017420">
    <property type="protein sequence ID" value="AOV01868.1"/>
    <property type="molecule type" value="Genomic_DNA"/>
</dbReference>
<dbReference type="RefSeq" id="WP_046240261.1">
    <property type="nucleotide sequence ID" value="NZ_CBCSDN010000019.1"/>
</dbReference>
<dbReference type="Proteomes" id="UP000095607">
    <property type="component" value="Chromosome"/>
</dbReference>
<gene>
    <name evidence="1" type="ORF">BI380_11115</name>
</gene>
<proteinExistence type="predicted"/>